<proteinExistence type="predicted"/>
<evidence type="ECO:0000313" key="3">
    <source>
        <dbReference type="Proteomes" id="UP001583172"/>
    </source>
</evidence>
<dbReference type="Gene3D" id="3.40.50.300">
    <property type="entry name" value="P-loop containing nucleotide triphosphate hydrolases"/>
    <property type="match status" value="1"/>
</dbReference>
<keyword evidence="3" id="KW-1185">Reference proteome</keyword>
<gene>
    <name evidence="2" type="ORF">VTJ49DRAFT_3450</name>
</gene>
<feature type="region of interest" description="Disordered" evidence="1">
    <location>
        <begin position="1"/>
        <end position="22"/>
    </location>
</feature>
<feature type="compositionally biased region" description="Polar residues" evidence="1">
    <location>
        <begin position="1"/>
        <end position="11"/>
    </location>
</feature>
<comment type="caution">
    <text evidence="2">The sequence shown here is derived from an EMBL/GenBank/DDBJ whole genome shotgun (WGS) entry which is preliminary data.</text>
</comment>
<organism evidence="2 3">
    <name type="scientific">Humicola insolens</name>
    <name type="common">Soft-rot fungus</name>
    <dbReference type="NCBI Taxonomy" id="85995"/>
    <lineage>
        <taxon>Eukaryota</taxon>
        <taxon>Fungi</taxon>
        <taxon>Dikarya</taxon>
        <taxon>Ascomycota</taxon>
        <taxon>Pezizomycotina</taxon>
        <taxon>Sordariomycetes</taxon>
        <taxon>Sordariomycetidae</taxon>
        <taxon>Sordariales</taxon>
        <taxon>Chaetomiaceae</taxon>
        <taxon>Mycothermus</taxon>
    </lineage>
</organism>
<dbReference type="SUPFAM" id="SSF52540">
    <property type="entry name" value="P-loop containing nucleoside triphosphate hydrolases"/>
    <property type="match status" value="1"/>
</dbReference>
<sequence length="85" mass="9288">MSSPDAESTKSLPDAEPNLSSPYRNKERKLICVIAPPVAGKTTLARRLVQEYKSVHVCVDELLRGMPMRERERASGGGDSTTMGL</sequence>
<evidence type="ECO:0000313" key="2">
    <source>
        <dbReference type="EMBL" id="KAL1837734.1"/>
    </source>
</evidence>
<name>A0ABR3V7H0_HUMIN</name>
<dbReference type="InterPro" id="IPR027417">
    <property type="entry name" value="P-loop_NTPase"/>
</dbReference>
<protein>
    <submittedName>
        <fullName evidence="2">Uncharacterized protein</fullName>
    </submittedName>
</protein>
<dbReference type="EMBL" id="JAZGSY010000267">
    <property type="protein sequence ID" value="KAL1837734.1"/>
    <property type="molecule type" value="Genomic_DNA"/>
</dbReference>
<evidence type="ECO:0000256" key="1">
    <source>
        <dbReference type="SAM" id="MobiDB-lite"/>
    </source>
</evidence>
<dbReference type="Proteomes" id="UP001583172">
    <property type="component" value="Unassembled WGS sequence"/>
</dbReference>
<accession>A0ABR3V7H0</accession>
<reference evidence="2 3" key="1">
    <citation type="journal article" date="2024" name="Commun. Biol.">
        <title>Comparative genomic analysis of thermophilic fungi reveals convergent evolutionary adaptations and gene losses.</title>
        <authorList>
            <person name="Steindorff A.S."/>
            <person name="Aguilar-Pontes M.V."/>
            <person name="Robinson A.J."/>
            <person name="Andreopoulos B."/>
            <person name="LaButti K."/>
            <person name="Kuo A."/>
            <person name="Mondo S."/>
            <person name="Riley R."/>
            <person name="Otillar R."/>
            <person name="Haridas S."/>
            <person name="Lipzen A."/>
            <person name="Grimwood J."/>
            <person name="Schmutz J."/>
            <person name="Clum A."/>
            <person name="Reid I.D."/>
            <person name="Moisan M.C."/>
            <person name="Butler G."/>
            <person name="Nguyen T.T.M."/>
            <person name="Dewar K."/>
            <person name="Conant G."/>
            <person name="Drula E."/>
            <person name="Henrissat B."/>
            <person name="Hansel C."/>
            <person name="Singer S."/>
            <person name="Hutchinson M.I."/>
            <person name="de Vries R.P."/>
            <person name="Natvig D.O."/>
            <person name="Powell A.J."/>
            <person name="Tsang A."/>
            <person name="Grigoriev I.V."/>
        </authorList>
    </citation>
    <scope>NUCLEOTIDE SEQUENCE [LARGE SCALE GENOMIC DNA]</scope>
    <source>
        <strain evidence="2 3">CBS 620.91</strain>
    </source>
</reference>